<name>A0ABD2XHQ4_9HYME</name>
<dbReference type="AlphaFoldDB" id="A0ABD2XHQ4"/>
<proteinExistence type="predicted"/>
<accession>A0ABD2XHQ4</accession>
<comment type="caution">
    <text evidence="1">The sequence shown here is derived from an EMBL/GenBank/DDBJ whole genome shotgun (WGS) entry which is preliminary data.</text>
</comment>
<gene>
    <name evidence="1" type="ORF">TKK_002921</name>
</gene>
<sequence>MNSRCARWRSLQHRQFSQAPKSIISYIQGVPKRFPYFWDTLYIEGMDSGPVQWAAARDANWQKISPPPLNSGTFK</sequence>
<evidence type="ECO:0000313" key="2">
    <source>
        <dbReference type="Proteomes" id="UP001627154"/>
    </source>
</evidence>
<dbReference type="Proteomes" id="UP001627154">
    <property type="component" value="Unassembled WGS sequence"/>
</dbReference>
<keyword evidence="2" id="KW-1185">Reference proteome</keyword>
<organism evidence="1 2">
    <name type="scientific">Trichogramma kaykai</name>
    <dbReference type="NCBI Taxonomy" id="54128"/>
    <lineage>
        <taxon>Eukaryota</taxon>
        <taxon>Metazoa</taxon>
        <taxon>Ecdysozoa</taxon>
        <taxon>Arthropoda</taxon>
        <taxon>Hexapoda</taxon>
        <taxon>Insecta</taxon>
        <taxon>Pterygota</taxon>
        <taxon>Neoptera</taxon>
        <taxon>Endopterygota</taxon>
        <taxon>Hymenoptera</taxon>
        <taxon>Apocrita</taxon>
        <taxon>Proctotrupomorpha</taxon>
        <taxon>Chalcidoidea</taxon>
        <taxon>Trichogrammatidae</taxon>
        <taxon>Trichogramma</taxon>
    </lineage>
</organism>
<protein>
    <submittedName>
        <fullName evidence="1">Uncharacterized protein</fullName>
    </submittedName>
</protein>
<reference evidence="1 2" key="1">
    <citation type="journal article" date="2024" name="bioRxiv">
        <title>A reference genome for Trichogramma kaykai: A tiny desert-dwelling parasitoid wasp with competing sex-ratio distorters.</title>
        <authorList>
            <person name="Culotta J."/>
            <person name="Lindsey A.R."/>
        </authorList>
    </citation>
    <scope>NUCLEOTIDE SEQUENCE [LARGE SCALE GENOMIC DNA]</scope>
    <source>
        <strain evidence="1 2">KSX58</strain>
    </source>
</reference>
<dbReference type="EMBL" id="JBJJXI010000025">
    <property type="protein sequence ID" value="KAL3404444.1"/>
    <property type="molecule type" value="Genomic_DNA"/>
</dbReference>
<evidence type="ECO:0000313" key="1">
    <source>
        <dbReference type="EMBL" id="KAL3404444.1"/>
    </source>
</evidence>